<dbReference type="SUPFAM" id="SSF81606">
    <property type="entry name" value="PP2C-like"/>
    <property type="match status" value="1"/>
</dbReference>
<evidence type="ECO:0000313" key="3">
    <source>
        <dbReference type="EMBL" id="MFG1710500.1"/>
    </source>
</evidence>
<evidence type="ECO:0000313" key="4">
    <source>
        <dbReference type="Proteomes" id="UP001603978"/>
    </source>
</evidence>
<name>A0ABW7AT04_9ACTN</name>
<dbReference type="SMART" id="SM00331">
    <property type="entry name" value="PP2C_SIG"/>
    <property type="match status" value="1"/>
</dbReference>
<dbReference type="Proteomes" id="UP001603978">
    <property type="component" value="Unassembled WGS sequence"/>
</dbReference>
<gene>
    <name evidence="3" type="ORF">ACFLIM_45775</name>
</gene>
<dbReference type="InterPro" id="IPR000014">
    <property type="entry name" value="PAS"/>
</dbReference>
<dbReference type="SUPFAM" id="SSF55785">
    <property type="entry name" value="PYP-like sensor domain (PAS domain)"/>
    <property type="match status" value="2"/>
</dbReference>
<dbReference type="PANTHER" id="PTHR43156">
    <property type="entry name" value="STAGE II SPORULATION PROTEIN E-RELATED"/>
    <property type="match status" value="1"/>
</dbReference>
<dbReference type="InterPro" id="IPR036457">
    <property type="entry name" value="PPM-type-like_dom_sf"/>
</dbReference>
<organism evidence="3 4">
    <name type="scientific">Nonomuraea marmarensis</name>
    <dbReference type="NCBI Taxonomy" id="3351344"/>
    <lineage>
        <taxon>Bacteria</taxon>
        <taxon>Bacillati</taxon>
        <taxon>Actinomycetota</taxon>
        <taxon>Actinomycetes</taxon>
        <taxon>Streptosporangiales</taxon>
        <taxon>Streptosporangiaceae</taxon>
        <taxon>Nonomuraea</taxon>
    </lineage>
</organism>
<dbReference type="InterPro" id="IPR052016">
    <property type="entry name" value="Bact_Sigma-Reg"/>
</dbReference>
<dbReference type="CDD" id="cd00130">
    <property type="entry name" value="PAS"/>
    <property type="match status" value="2"/>
</dbReference>
<dbReference type="InterPro" id="IPR013656">
    <property type="entry name" value="PAS_4"/>
</dbReference>
<evidence type="ECO:0000256" key="1">
    <source>
        <dbReference type="ARBA" id="ARBA00022801"/>
    </source>
</evidence>
<proteinExistence type="predicted"/>
<dbReference type="PANTHER" id="PTHR43156:SF2">
    <property type="entry name" value="STAGE II SPORULATION PROTEIN E"/>
    <property type="match status" value="1"/>
</dbReference>
<dbReference type="InterPro" id="IPR013767">
    <property type="entry name" value="PAS_fold"/>
</dbReference>
<dbReference type="Gene3D" id="3.30.450.20">
    <property type="entry name" value="PAS domain"/>
    <property type="match status" value="2"/>
</dbReference>
<feature type="domain" description="PAS" evidence="2">
    <location>
        <begin position="17"/>
        <end position="65"/>
    </location>
</feature>
<dbReference type="Pfam" id="PF01590">
    <property type="entry name" value="GAF"/>
    <property type="match status" value="1"/>
</dbReference>
<dbReference type="Gene3D" id="3.60.40.10">
    <property type="entry name" value="PPM-type phosphatase domain"/>
    <property type="match status" value="1"/>
</dbReference>
<dbReference type="InterPro" id="IPR003018">
    <property type="entry name" value="GAF"/>
</dbReference>
<reference evidence="3 4" key="1">
    <citation type="submission" date="2024-10" db="EMBL/GenBank/DDBJ databases">
        <authorList>
            <person name="Topkara A.R."/>
            <person name="Saygin H."/>
        </authorList>
    </citation>
    <scope>NUCLEOTIDE SEQUENCE [LARGE SCALE GENOMIC DNA]</scope>
    <source>
        <strain evidence="3 4">M3C6</strain>
    </source>
</reference>
<dbReference type="EMBL" id="JBICRM010000050">
    <property type="protein sequence ID" value="MFG1710500.1"/>
    <property type="molecule type" value="Genomic_DNA"/>
</dbReference>
<keyword evidence="4" id="KW-1185">Reference proteome</keyword>
<dbReference type="SUPFAM" id="SSF55781">
    <property type="entry name" value="GAF domain-like"/>
    <property type="match status" value="1"/>
</dbReference>
<dbReference type="Pfam" id="PF08448">
    <property type="entry name" value="PAS_4"/>
    <property type="match status" value="1"/>
</dbReference>
<accession>A0ABW7AT04</accession>
<dbReference type="Pfam" id="PF07228">
    <property type="entry name" value="SpoIIE"/>
    <property type="match status" value="1"/>
</dbReference>
<dbReference type="InterPro" id="IPR001932">
    <property type="entry name" value="PPM-type_phosphatase-like_dom"/>
</dbReference>
<dbReference type="RefSeq" id="WP_393176337.1">
    <property type="nucleotide sequence ID" value="NZ_JBICRM010000050.1"/>
</dbReference>
<dbReference type="Pfam" id="PF00989">
    <property type="entry name" value="PAS"/>
    <property type="match status" value="1"/>
</dbReference>
<keyword evidence="1" id="KW-0378">Hydrolase</keyword>
<dbReference type="Gene3D" id="3.30.450.40">
    <property type="match status" value="1"/>
</dbReference>
<dbReference type="NCBIfam" id="TIGR00229">
    <property type="entry name" value="sensory_box"/>
    <property type="match status" value="1"/>
</dbReference>
<dbReference type="PROSITE" id="PS50112">
    <property type="entry name" value="PAS"/>
    <property type="match status" value="1"/>
</dbReference>
<dbReference type="SMART" id="SM00091">
    <property type="entry name" value="PAS"/>
    <property type="match status" value="2"/>
</dbReference>
<dbReference type="InterPro" id="IPR029016">
    <property type="entry name" value="GAF-like_dom_sf"/>
</dbReference>
<comment type="caution">
    <text evidence="3">The sequence shown here is derived from an EMBL/GenBank/DDBJ whole genome shotgun (WGS) entry which is preliminary data.</text>
</comment>
<protein>
    <submittedName>
        <fullName evidence="3">SpoIIE family protein phosphatase</fullName>
    </submittedName>
</protein>
<sequence length="697" mass="75122">MGVDMAASDATGGGAAKAVIPAVAMIDAEGTVIGWTQAAEDLLGYRAADVLGRSGAVLLKPDDREARISAWVRKFGHLDHWIGVAEARHRDGSALLLRLEGSRLRTSQGTAVWLLSAMTAGAEDSAKSVMEPLINRSPVAMWMWDRELRCVWRNERAQYLRKLLQAGGPLEESASGFDAEDLRAAMRQVLSDGAPVIDREFHWTTADQGEDRTFSISLFRLDSSLDGRPTGVLALALDITQSRARQRLTLLIEAGARIGGTLDVKKTAQALADVAVPVLADYVSVDLAGAVLQDDEPLHRLAATEVGIPVFRRAGLASIHEGIPEALWRLGDPVFVAPSSPFTEVLSSGRSHFEPVLDTSPGRWLDRQRLKIINETRMHSLIIVPLRARGDILGITVFVRTDNPVPFARDDLALAEELAGRAALRLDNARRYTRERTAALALQRHLLPHDLSGGGAVEVAWRYLPSGIHDGVGGDWFDAIPLPDGRIALVVGDVTGHGINAAARMGRMRIAVRTLTYVGLPPDQLLAHLDLLVARMGEPDAGADGLDHDVIAATCVYVVYDPATRRCTMAAAGHPPPALVDPAGGVGFPRLPSGTPIGLGLGSYESLELELAEGTLIVLYTDGLIETREADIDAGLERLRAALSQATLPLEQLCTTVIDTMVGGTTAEDDVALLMARTRVSNPSVPPSRRRSWRRWK</sequence>
<dbReference type="SMART" id="SM00065">
    <property type="entry name" value="GAF"/>
    <property type="match status" value="1"/>
</dbReference>
<dbReference type="InterPro" id="IPR035965">
    <property type="entry name" value="PAS-like_dom_sf"/>
</dbReference>
<evidence type="ECO:0000259" key="2">
    <source>
        <dbReference type="PROSITE" id="PS50112"/>
    </source>
</evidence>